<dbReference type="SUPFAM" id="SSF46955">
    <property type="entry name" value="Putative DNA-binding domain"/>
    <property type="match status" value="1"/>
</dbReference>
<feature type="domain" description="AAA" evidence="1">
    <location>
        <begin position="112"/>
        <end position="289"/>
    </location>
</feature>
<dbReference type="InterPro" id="IPR009061">
    <property type="entry name" value="DNA-bd_dom_put_sf"/>
</dbReference>
<dbReference type="SUPFAM" id="SSF52540">
    <property type="entry name" value="P-loop containing nucleoside triphosphate hydrolases"/>
    <property type="match status" value="1"/>
</dbReference>
<dbReference type="InterPro" id="IPR025669">
    <property type="entry name" value="AAA_dom"/>
</dbReference>
<sequence>MTAEPADRLIAQDAELLSAQLASLRSRLFPPSASKTLRPFTSGEAARLIGVSDGYLRQLSISGEGPTPETGAGGRRLYTLADVNALRAYLASQGGPKARQYVKWRQPGEHLQVIAITNFKGGSGKTTTSAHLAQYFALQGYRTLAIDLDPQASMSALFGYQPELDLTGNDTLYGAIRYDEERVPLSQVIRKTYFDGLDIVPGNLELQEFEHTTPQHLARRAEGSTDDLFFTRVQQAIASVEANYDVVVIDCPPQLGYLTLSALCAATSVIVTVHPQMLDVASMSQFLFMTSDLLAVVREAGGTLNFDFLRYLITRYEPNDGPQAQIAGFLRTQFGDRVLISPMLKSTAISDAGLSKQTLYEVGRENFHRATYDRAFESLNAVNSEIESLILKSWGRTT</sequence>
<reference evidence="2" key="1">
    <citation type="submission" date="2022-08" db="EMBL/GenBank/DDBJ databases">
        <title>Chelativorans sichuanense sp. nov., a paraffin oil-degrading bacterium isolated from a mixture of oil-based drill cuttings and paddy soil.</title>
        <authorList>
            <person name="Yu J."/>
            <person name="Liu H."/>
            <person name="Chen Q."/>
        </authorList>
    </citation>
    <scope>NUCLEOTIDE SEQUENCE</scope>
    <source>
        <strain evidence="2">SCAU 2101</strain>
    </source>
</reference>
<dbReference type="InterPro" id="IPR017818">
    <property type="entry name" value="Plasmid_partition_RepA"/>
</dbReference>
<keyword evidence="3" id="KW-1185">Reference proteome</keyword>
<dbReference type="Gene3D" id="3.40.50.300">
    <property type="entry name" value="P-loop containing nucleotide triphosphate hydrolases"/>
    <property type="match status" value="1"/>
</dbReference>
<evidence type="ECO:0000313" key="3">
    <source>
        <dbReference type="Proteomes" id="UP001149009"/>
    </source>
</evidence>
<accession>A0A9X2XC05</accession>
<gene>
    <name evidence="2" type="primary">repA</name>
    <name evidence="2" type="ORF">NYR54_14865</name>
</gene>
<dbReference type="CDD" id="cd02042">
    <property type="entry name" value="ParAB_family"/>
    <property type="match status" value="1"/>
</dbReference>
<dbReference type="RefSeq" id="WP_261516485.1">
    <property type="nucleotide sequence ID" value="NZ_JAODNV010000016.1"/>
</dbReference>
<dbReference type="AlphaFoldDB" id="A0A9X2XC05"/>
<dbReference type="Proteomes" id="UP001149009">
    <property type="component" value="Unassembled WGS sequence"/>
</dbReference>
<proteinExistence type="predicted"/>
<dbReference type="PANTHER" id="PTHR13696:SF52">
    <property type="entry name" value="PARA FAMILY PROTEIN CT_582"/>
    <property type="match status" value="1"/>
</dbReference>
<evidence type="ECO:0000313" key="2">
    <source>
        <dbReference type="EMBL" id="MCT8991560.1"/>
    </source>
</evidence>
<dbReference type="NCBIfam" id="TIGR03453">
    <property type="entry name" value="partition_RepA"/>
    <property type="match status" value="1"/>
</dbReference>
<protein>
    <submittedName>
        <fullName evidence="2">Plasmid partitioning protein RepA</fullName>
    </submittedName>
</protein>
<dbReference type="NCBIfam" id="NF010443">
    <property type="entry name" value="PRK13869.1"/>
    <property type="match status" value="1"/>
</dbReference>
<organism evidence="2 3">
    <name type="scientific">Chelativorans petroleitrophicus</name>
    <dbReference type="NCBI Taxonomy" id="2975484"/>
    <lineage>
        <taxon>Bacteria</taxon>
        <taxon>Pseudomonadati</taxon>
        <taxon>Pseudomonadota</taxon>
        <taxon>Alphaproteobacteria</taxon>
        <taxon>Hyphomicrobiales</taxon>
        <taxon>Phyllobacteriaceae</taxon>
        <taxon>Chelativorans</taxon>
    </lineage>
</organism>
<dbReference type="InterPro" id="IPR027417">
    <property type="entry name" value="P-loop_NTPase"/>
</dbReference>
<dbReference type="InterPro" id="IPR050678">
    <property type="entry name" value="DNA_Partitioning_ATPase"/>
</dbReference>
<dbReference type="PANTHER" id="PTHR13696">
    <property type="entry name" value="P-LOOP CONTAINING NUCLEOSIDE TRIPHOSPHATE HYDROLASE"/>
    <property type="match status" value="1"/>
</dbReference>
<dbReference type="EMBL" id="JAODNV010000016">
    <property type="protein sequence ID" value="MCT8991560.1"/>
    <property type="molecule type" value="Genomic_DNA"/>
</dbReference>
<evidence type="ECO:0000259" key="1">
    <source>
        <dbReference type="Pfam" id="PF13614"/>
    </source>
</evidence>
<dbReference type="Pfam" id="PF13614">
    <property type="entry name" value="AAA_31"/>
    <property type="match status" value="1"/>
</dbReference>
<name>A0A9X2XC05_9HYPH</name>
<comment type="caution">
    <text evidence="2">The sequence shown here is derived from an EMBL/GenBank/DDBJ whole genome shotgun (WGS) entry which is preliminary data.</text>
</comment>